<dbReference type="EMBL" id="VUMV01000004">
    <property type="protein sequence ID" value="MST82164.1"/>
    <property type="molecule type" value="Genomic_DNA"/>
</dbReference>
<reference evidence="2 3" key="1">
    <citation type="submission" date="2019-08" db="EMBL/GenBank/DDBJ databases">
        <title>In-depth cultivation of the pig gut microbiome towards novel bacterial diversity and tailored functional studies.</title>
        <authorList>
            <person name="Wylensek D."/>
            <person name="Hitch T.C.A."/>
            <person name="Clavel T."/>
        </authorList>
    </citation>
    <scope>NUCLEOTIDE SEQUENCE [LARGE SCALE GENOMIC DNA]</scope>
    <source>
        <strain evidence="2 3">Oil+RF-744-WCA-WT-13</strain>
    </source>
</reference>
<protein>
    <submittedName>
        <fullName evidence="2">Uncharacterized protein</fullName>
    </submittedName>
</protein>
<feature type="region of interest" description="Disordered" evidence="1">
    <location>
        <begin position="1"/>
        <end position="25"/>
    </location>
</feature>
<proteinExistence type="predicted"/>
<keyword evidence="3" id="KW-1185">Reference proteome</keyword>
<dbReference type="RefSeq" id="WP_154458064.1">
    <property type="nucleotide sequence ID" value="NZ_VUMV01000004.1"/>
</dbReference>
<gene>
    <name evidence="2" type="ORF">FYJ60_07535</name>
</gene>
<dbReference type="Proteomes" id="UP000466864">
    <property type="component" value="Unassembled WGS sequence"/>
</dbReference>
<comment type="caution">
    <text evidence="2">The sequence shown here is derived from an EMBL/GenBank/DDBJ whole genome shotgun (WGS) entry which is preliminary data.</text>
</comment>
<dbReference type="AlphaFoldDB" id="A0A7X2TNC6"/>
<sequence>MPDCFPAQETEEKEASASDDRSDLPSAGAGLLFCVTGKIRRHGGVRGGDNLWCHALVTWRFY</sequence>
<evidence type="ECO:0000313" key="3">
    <source>
        <dbReference type="Proteomes" id="UP000466864"/>
    </source>
</evidence>
<accession>A0A7X2TNC6</accession>
<evidence type="ECO:0000313" key="2">
    <source>
        <dbReference type="EMBL" id="MST82164.1"/>
    </source>
</evidence>
<feature type="compositionally biased region" description="Basic and acidic residues" evidence="1">
    <location>
        <begin position="13"/>
        <end position="23"/>
    </location>
</feature>
<name>A0A7X2TNC6_9FIRM</name>
<evidence type="ECO:0000256" key="1">
    <source>
        <dbReference type="SAM" id="MobiDB-lite"/>
    </source>
</evidence>
<organism evidence="2 3">
    <name type="scientific">Bilifractor porci</name>
    <dbReference type="NCBI Taxonomy" id="2606636"/>
    <lineage>
        <taxon>Bacteria</taxon>
        <taxon>Bacillati</taxon>
        <taxon>Bacillota</taxon>
        <taxon>Clostridia</taxon>
        <taxon>Lachnospirales</taxon>
        <taxon>Lachnospiraceae</taxon>
        <taxon>Bilifractor</taxon>
    </lineage>
</organism>